<evidence type="ECO:0000313" key="2">
    <source>
        <dbReference type="Proteomes" id="UP000326396"/>
    </source>
</evidence>
<dbReference type="EMBL" id="SZYD01000011">
    <property type="protein sequence ID" value="KAD4888497.1"/>
    <property type="molecule type" value="Genomic_DNA"/>
</dbReference>
<proteinExistence type="predicted"/>
<sequence>MAEQRSHDDEAVVGLIKADAGETFDRGVEDLENTVGDSLLINPDQRGSEVEDHKDLKAVEWAIFESSDKFDEDLDFKWDTSRLSYFNVTAFNLQGHDNINGLSTYDGGGMSGQVIDISLNNVISVSNSNNDGDGSQLTPLQKLVETVNGDGDEVVEKLEQERDGGEVVVQEKLIGGFVVIRWWKKWWLLLDLWKLL</sequence>
<evidence type="ECO:0000313" key="1">
    <source>
        <dbReference type="EMBL" id="KAD4888497.1"/>
    </source>
</evidence>
<comment type="caution">
    <text evidence="1">The sequence shown here is derived from an EMBL/GenBank/DDBJ whole genome shotgun (WGS) entry which is preliminary data.</text>
</comment>
<organism evidence="1 2">
    <name type="scientific">Mikania micrantha</name>
    <name type="common">bitter vine</name>
    <dbReference type="NCBI Taxonomy" id="192012"/>
    <lineage>
        <taxon>Eukaryota</taxon>
        <taxon>Viridiplantae</taxon>
        <taxon>Streptophyta</taxon>
        <taxon>Embryophyta</taxon>
        <taxon>Tracheophyta</taxon>
        <taxon>Spermatophyta</taxon>
        <taxon>Magnoliopsida</taxon>
        <taxon>eudicotyledons</taxon>
        <taxon>Gunneridae</taxon>
        <taxon>Pentapetalae</taxon>
        <taxon>asterids</taxon>
        <taxon>campanulids</taxon>
        <taxon>Asterales</taxon>
        <taxon>Asteraceae</taxon>
        <taxon>Asteroideae</taxon>
        <taxon>Heliantheae alliance</taxon>
        <taxon>Eupatorieae</taxon>
        <taxon>Mikania</taxon>
    </lineage>
</organism>
<keyword evidence="2" id="KW-1185">Reference proteome</keyword>
<protein>
    <submittedName>
        <fullName evidence="1">Uncharacterized protein</fullName>
    </submittedName>
</protein>
<dbReference type="Proteomes" id="UP000326396">
    <property type="component" value="Linkage Group LG19"/>
</dbReference>
<name>A0A5N6NJU2_9ASTR</name>
<accession>A0A5N6NJU2</accession>
<dbReference type="AlphaFoldDB" id="A0A5N6NJU2"/>
<reference evidence="1 2" key="1">
    <citation type="submission" date="2019-05" db="EMBL/GenBank/DDBJ databases">
        <title>Mikania micrantha, genome provides insights into the molecular mechanism of rapid growth.</title>
        <authorList>
            <person name="Liu B."/>
        </authorList>
    </citation>
    <scope>NUCLEOTIDE SEQUENCE [LARGE SCALE GENOMIC DNA]</scope>
    <source>
        <strain evidence="1">NLD-2019</strain>
        <tissue evidence="1">Leaf</tissue>
    </source>
</reference>
<gene>
    <name evidence="1" type="ORF">E3N88_20570</name>
</gene>